<dbReference type="InterPro" id="IPR009057">
    <property type="entry name" value="Homeodomain-like_sf"/>
</dbReference>
<dbReference type="PRINTS" id="PR00400">
    <property type="entry name" value="TETREPRESSOR"/>
</dbReference>
<gene>
    <name evidence="7" type="ORF">L1857_33955</name>
</gene>
<dbReference type="InterPro" id="IPR004111">
    <property type="entry name" value="Repressor_TetR_C"/>
</dbReference>
<dbReference type="InterPro" id="IPR003012">
    <property type="entry name" value="Tet_transcr_reg_TetR"/>
</dbReference>
<dbReference type="SUPFAM" id="SSF46689">
    <property type="entry name" value="Homeodomain-like"/>
    <property type="match status" value="1"/>
</dbReference>
<evidence type="ECO:0000259" key="6">
    <source>
        <dbReference type="PROSITE" id="PS50977"/>
    </source>
</evidence>
<evidence type="ECO:0000313" key="8">
    <source>
        <dbReference type="Proteomes" id="UP000830158"/>
    </source>
</evidence>
<evidence type="ECO:0000256" key="2">
    <source>
        <dbReference type="ARBA" id="ARBA00023015"/>
    </source>
</evidence>
<name>A0ABY4P586_9PSEU</name>
<keyword evidence="1" id="KW-0678">Repressor</keyword>
<reference evidence="7" key="1">
    <citation type="submission" date="2022-01" db="EMBL/GenBank/DDBJ databases">
        <title>PSI-footprinting approach for the identification of protein synthesis inhibitor producers.</title>
        <authorList>
            <person name="Handel F."/>
            <person name="Kulik A."/>
            <person name="Wex K.W."/>
            <person name="Berscheid A."/>
            <person name="Saur J.S."/>
            <person name="Winkler A."/>
            <person name="Wibberg D."/>
            <person name="Kalinowski J."/>
            <person name="Broetz-Oesterhelt H."/>
            <person name="Mast Y."/>
        </authorList>
    </citation>
    <scope>NUCLEOTIDE SEQUENCE</scope>
    <source>
        <strain evidence="7">KNN 49.3e</strain>
    </source>
</reference>
<dbReference type="PANTHER" id="PTHR30055:SF151">
    <property type="entry name" value="TRANSCRIPTIONAL REGULATORY PROTEIN"/>
    <property type="match status" value="1"/>
</dbReference>
<evidence type="ECO:0000256" key="1">
    <source>
        <dbReference type="ARBA" id="ARBA00022491"/>
    </source>
</evidence>
<dbReference type="Gene3D" id="1.10.10.60">
    <property type="entry name" value="Homeodomain-like"/>
    <property type="match status" value="1"/>
</dbReference>
<feature type="DNA-binding region" description="H-T-H motif" evidence="5">
    <location>
        <begin position="25"/>
        <end position="44"/>
    </location>
</feature>
<dbReference type="InterPro" id="IPR036271">
    <property type="entry name" value="Tet_transcr_reg_TetR-rel_C_sf"/>
</dbReference>
<protein>
    <submittedName>
        <fullName evidence="7">TetR/AcrR family transcriptional regulator C-terminal domain-containing protein</fullName>
    </submittedName>
</protein>
<dbReference type="PRINTS" id="PR00455">
    <property type="entry name" value="HTHTETR"/>
</dbReference>
<dbReference type="RefSeq" id="WP_094005799.1">
    <property type="nucleotide sequence ID" value="NZ_CP091196.1"/>
</dbReference>
<proteinExistence type="predicted"/>
<keyword evidence="8" id="KW-1185">Reference proteome</keyword>
<keyword evidence="2" id="KW-0805">Transcription regulation</keyword>
<keyword evidence="3 5" id="KW-0238">DNA-binding</keyword>
<dbReference type="SUPFAM" id="SSF48498">
    <property type="entry name" value="Tetracyclin repressor-like, C-terminal domain"/>
    <property type="match status" value="1"/>
</dbReference>
<sequence length="215" mass="23830">MAINPEVIARTALRLLTDVGLDGLTMRVVATELGVRAPTLYWHVKNKQELLDAMATAILLEALDGLEAPGAGVTWEEWLADNARQLRRTMLRYRDGARVLAGTNTAHPAMFRFVELTLRTLRDAGFTLDDAAEAYPTLLNYTIGFTIEEQARTGVAYEGDNPYEPDRLERMVDGDQFPLSARLVRRLFSPDTDAAFEAGLDIVLTGIRTKYGIGT</sequence>
<dbReference type="InterPro" id="IPR001647">
    <property type="entry name" value="HTH_TetR"/>
</dbReference>
<organism evidence="7 8">
    <name type="scientific">Amycolatopsis thermalba</name>
    <dbReference type="NCBI Taxonomy" id="944492"/>
    <lineage>
        <taxon>Bacteria</taxon>
        <taxon>Bacillati</taxon>
        <taxon>Actinomycetota</taxon>
        <taxon>Actinomycetes</taxon>
        <taxon>Pseudonocardiales</taxon>
        <taxon>Pseudonocardiaceae</taxon>
        <taxon>Amycolatopsis</taxon>
    </lineage>
</organism>
<dbReference type="Proteomes" id="UP000830158">
    <property type="component" value="Chromosome"/>
</dbReference>
<evidence type="ECO:0000256" key="3">
    <source>
        <dbReference type="ARBA" id="ARBA00023125"/>
    </source>
</evidence>
<keyword evidence="4" id="KW-0804">Transcription</keyword>
<dbReference type="Pfam" id="PF02909">
    <property type="entry name" value="TetR_C_1"/>
    <property type="match status" value="1"/>
</dbReference>
<evidence type="ECO:0000256" key="4">
    <source>
        <dbReference type="ARBA" id="ARBA00023163"/>
    </source>
</evidence>
<accession>A0ABY4P586</accession>
<evidence type="ECO:0000256" key="5">
    <source>
        <dbReference type="PROSITE-ProRule" id="PRU00335"/>
    </source>
</evidence>
<feature type="domain" description="HTH tetR-type" evidence="6">
    <location>
        <begin position="2"/>
        <end position="62"/>
    </location>
</feature>
<dbReference type="PROSITE" id="PS50977">
    <property type="entry name" value="HTH_TETR_2"/>
    <property type="match status" value="1"/>
</dbReference>
<dbReference type="InterPro" id="IPR050109">
    <property type="entry name" value="HTH-type_TetR-like_transc_reg"/>
</dbReference>
<dbReference type="Gene3D" id="1.10.357.10">
    <property type="entry name" value="Tetracycline Repressor, domain 2"/>
    <property type="match status" value="1"/>
</dbReference>
<dbReference type="EMBL" id="CP091196">
    <property type="protein sequence ID" value="UQS27449.1"/>
    <property type="molecule type" value="Genomic_DNA"/>
</dbReference>
<dbReference type="Pfam" id="PF00440">
    <property type="entry name" value="TetR_N"/>
    <property type="match status" value="1"/>
</dbReference>
<evidence type="ECO:0000313" key="7">
    <source>
        <dbReference type="EMBL" id="UQS27449.1"/>
    </source>
</evidence>
<dbReference type="PANTHER" id="PTHR30055">
    <property type="entry name" value="HTH-TYPE TRANSCRIPTIONAL REGULATOR RUTR"/>
    <property type="match status" value="1"/>
</dbReference>